<dbReference type="RefSeq" id="WP_247029603.1">
    <property type="nucleotide sequence ID" value="NZ_JALKCH010000007.1"/>
</dbReference>
<evidence type="ECO:0000313" key="3">
    <source>
        <dbReference type="Proteomes" id="UP001203284"/>
    </source>
</evidence>
<dbReference type="Proteomes" id="UP001203284">
    <property type="component" value="Unassembled WGS sequence"/>
</dbReference>
<keyword evidence="1" id="KW-1133">Transmembrane helix</keyword>
<dbReference type="EMBL" id="JALKCH010000007">
    <property type="protein sequence ID" value="MCK0197710.1"/>
    <property type="molecule type" value="Genomic_DNA"/>
</dbReference>
<organism evidence="2 3">
    <name type="scientific">Ancylobacter crimeensis</name>
    <dbReference type="NCBI Taxonomy" id="2579147"/>
    <lineage>
        <taxon>Bacteria</taxon>
        <taxon>Pseudomonadati</taxon>
        <taxon>Pseudomonadota</taxon>
        <taxon>Alphaproteobacteria</taxon>
        <taxon>Hyphomicrobiales</taxon>
        <taxon>Xanthobacteraceae</taxon>
        <taxon>Ancylobacter</taxon>
    </lineage>
</organism>
<protein>
    <submittedName>
        <fullName evidence="2">Uncharacterized protein</fullName>
    </submittedName>
</protein>
<keyword evidence="1" id="KW-0812">Transmembrane</keyword>
<proteinExistence type="predicted"/>
<keyword evidence="3" id="KW-1185">Reference proteome</keyword>
<accession>A0ABT0DCM6</accession>
<feature type="transmembrane region" description="Helical" evidence="1">
    <location>
        <begin position="6"/>
        <end position="25"/>
    </location>
</feature>
<evidence type="ECO:0000256" key="1">
    <source>
        <dbReference type="SAM" id="Phobius"/>
    </source>
</evidence>
<evidence type="ECO:0000313" key="2">
    <source>
        <dbReference type="EMBL" id="MCK0197710.1"/>
    </source>
</evidence>
<name>A0ABT0DCM6_9HYPH</name>
<reference evidence="2 3" key="1">
    <citation type="submission" date="2022-04" db="EMBL/GenBank/DDBJ databases">
        <authorList>
            <person name="Grouzdev D.S."/>
            <person name="Pantiukh K.S."/>
            <person name="Krutkina M.S."/>
        </authorList>
    </citation>
    <scope>NUCLEOTIDE SEQUENCE [LARGE SCALE GENOMIC DNA]</scope>
    <source>
        <strain evidence="2 3">6x-1</strain>
    </source>
</reference>
<keyword evidence="1" id="KW-0472">Membrane</keyword>
<gene>
    <name evidence="2" type="ORF">MWN34_12375</name>
</gene>
<comment type="caution">
    <text evidence="2">The sequence shown here is derived from an EMBL/GenBank/DDBJ whole genome shotgun (WGS) entry which is preliminary data.</text>
</comment>
<sequence length="51" mass="5599">MDRNVLYAIIAFLVVVAGIAGVYAFREHEKDEKSLEIQIGPNGVKVDPPSK</sequence>